<keyword evidence="1" id="KW-0547">Nucleotide-binding</keyword>
<dbReference type="EMBL" id="JAWZYT010001903">
    <property type="protein sequence ID" value="KAK4308305.1"/>
    <property type="molecule type" value="Genomic_DNA"/>
</dbReference>
<dbReference type="PROSITE" id="PS00107">
    <property type="entry name" value="PROTEIN_KINASE_ATP"/>
    <property type="match status" value="1"/>
</dbReference>
<comment type="caution">
    <text evidence="2">The sequence shown here is derived from an EMBL/GenBank/DDBJ whole genome shotgun (WGS) entry which is preliminary data.</text>
</comment>
<proteinExistence type="predicted"/>
<sequence length="101" mass="11469">MPCKVLTSADVKALMTLKEDKIGQFRVYNWCRQAGVKIFTPKKLAGMLGKGDITLKIGEGSYGDCYRLITLHESRDWVLKKFYGKHTSESLLKELKALKMV</sequence>
<keyword evidence="3" id="KW-1185">Reference proteome</keyword>
<reference evidence="2" key="1">
    <citation type="submission" date="2023-11" db="EMBL/GenBank/DDBJ databases">
        <title>Genome assemblies of two species of porcelain crab, Petrolisthes cinctipes and Petrolisthes manimaculis (Anomura: Porcellanidae).</title>
        <authorList>
            <person name="Angst P."/>
        </authorList>
    </citation>
    <scope>NUCLEOTIDE SEQUENCE</scope>
    <source>
        <strain evidence="2">PB745_02</strain>
        <tissue evidence="2">Gill</tissue>
    </source>
</reference>
<evidence type="ECO:0000256" key="1">
    <source>
        <dbReference type="PROSITE-ProRule" id="PRU10141"/>
    </source>
</evidence>
<keyword evidence="1" id="KW-0067">ATP-binding</keyword>
<dbReference type="SUPFAM" id="SSF56112">
    <property type="entry name" value="Protein kinase-like (PK-like)"/>
    <property type="match status" value="1"/>
</dbReference>
<evidence type="ECO:0000313" key="3">
    <source>
        <dbReference type="Proteomes" id="UP001292094"/>
    </source>
</evidence>
<accession>A0AAE1PJB5</accession>
<dbReference type="GO" id="GO:0005524">
    <property type="term" value="F:ATP binding"/>
    <property type="evidence" value="ECO:0007669"/>
    <property type="project" value="UniProtKB-UniRule"/>
</dbReference>
<dbReference type="InterPro" id="IPR011009">
    <property type="entry name" value="Kinase-like_dom_sf"/>
</dbReference>
<protein>
    <submittedName>
        <fullName evidence="2">Uncharacterized protein</fullName>
    </submittedName>
</protein>
<dbReference type="Proteomes" id="UP001292094">
    <property type="component" value="Unassembled WGS sequence"/>
</dbReference>
<dbReference type="AlphaFoldDB" id="A0AAE1PJB5"/>
<feature type="binding site" evidence="1">
    <location>
        <position position="80"/>
    </location>
    <ligand>
        <name>ATP</name>
        <dbReference type="ChEBI" id="CHEBI:30616"/>
    </ligand>
</feature>
<organism evidence="2 3">
    <name type="scientific">Petrolisthes manimaculis</name>
    <dbReference type="NCBI Taxonomy" id="1843537"/>
    <lineage>
        <taxon>Eukaryota</taxon>
        <taxon>Metazoa</taxon>
        <taxon>Ecdysozoa</taxon>
        <taxon>Arthropoda</taxon>
        <taxon>Crustacea</taxon>
        <taxon>Multicrustacea</taxon>
        <taxon>Malacostraca</taxon>
        <taxon>Eumalacostraca</taxon>
        <taxon>Eucarida</taxon>
        <taxon>Decapoda</taxon>
        <taxon>Pleocyemata</taxon>
        <taxon>Anomura</taxon>
        <taxon>Galatheoidea</taxon>
        <taxon>Porcellanidae</taxon>
        <taxon>Petrolisthes</taxon>
    </lineage>
</organism>
<dbReference type="InterPro" id="IPR017441">
    <property type="entry name" value="Protein_kinase_ATP_BS"/>
</dbReference>
<gene>
    <name evidence="2" type="ORF">Pmani_019987</name>
</gene>
<name>A0AAE1PJB5_9EUCA</name>
<evidence type="ECO:0000313" key="2">
    <source>
        <dbReference type="EMBL" id="KAK4308305.1"/>
    </source>
</evidence>